<feature type="region of interest" description="Disordered" evidence="1">
    <location>
        <begin position="84"/>
        <end position="201"/>
    </location>
</feature>
<evidence type="ECO:0000256" key="1">
    <source>
        <dbReference type="SAM" id="MobiDB-lite"/>
    </source>
</evidence>
<feature type="region of interest" description="Disordered" evidence="1">
    <location>
        <begin position="1"/>
        <end position="57"/>
    </location>
</feature>
<gene>
    <name evidence="2" type="ORF">BU14_0077s0021</name>
</gene>
<keyword evidence="3" id="KW-1185">Reference proteome</keyword>
<dbReference type="AlphaFoldDB" id="A0A1X6PEY3"/>
<evidence type="ECO:0000313" key="3">
    <source>
        <dbReference type="Proteomes" id="UP000218209"/>
    </source>
</evidence>
<sequence>MEDVSGGDAPPRRRNAVAVKEDAWRRPGAAGGALAGALADPSGSSHTRGHGSPRLCPHQKVQTQDLLLPAPPVARLVQGLGAARAARGAAGADGRPWGVSPATNAPGDPWKPPATTRGITRSHPRGGRLPPHDGERTTRPWRCRIPSGGHPSGVPPTRRGGLRGAPAAVGQPPRHRTADGTAAAGRRRAPPPPLPTASHSAAEVAAASMAAVAVVTLVPTRGF</sequence>
<name>A0A1X6PEY3_PORUM</name>
<proteinExistence type="predicted"/>
<organism evidence="2 3">
    <name type="scientific">Porphyra umbilicalis</name>
    <name type="common">Purple laver</name>
    <name type="synonym">Red alga</name>
    <dbReference type="NCBI Taxonomy" id="2786"/>
    <lineage>
        <taxon>Eukaryota</taxon>
        <taxon>Rhodophyta</taxon>
        <taxon>Bangiophyceae</taxon>
        <taxon>Bangiales</taxon>
        <taxon>Bangiaceae</taxon>
        <taxon>Porphyra</taxon>
    </lineage>
</organism>
<dbReference type="EMBL" id="KV918791">
    <property type="protein sequence ID" value="OSX79401.1"/>
    <property type="molecule type" value="Genomic_DNA"/>
</dbReference>
<accession>A0A1X6PEY3</accession>
<dbReference type="Proteomes" id="UP000218209">
    <property type="component" value="Unassembled WGS sequence"/>
</dbReference>
<protein>
    <submittedName>
        <fullName evidence="2">Uncharacterized protein</fullName>
    </submittedName>
</protein>
<feature type="compositionally biased region" description="Low complexity" evidence="1">
    <location>
        <begin position="84"/>
        <end position="95"/>
    </location>
</feature>
<evidence type="ECO:0000313" key="2">
    <source>
        <dbReference type="EMBL" id="OSX79401.1"/>
    </source>
</evidence>
<reference evidence="2 3" key="1">
    <citation type="submission" date="2017-03" db="EMBL/GenBank/DDBJ databases">
        <title>WGS assembly of Porphyra umbilicalis.</title>
        <authorList>
            <person name="Brawley S.H."/>
            <person name="Blouin N.A."/>
            <person name="Ficko-Blean E."/>
            <person name="Wheeler G.L."/>
            <person name="Lohr M."/>
            <person name="Goodson H.V."/>
            <person name="Jenkins J.W."/>
            <person name="Blaby-Haas C.E."/>
            <person name="Helliwell K.E."/>
            <person name="Chan C."/>
            <person name="Marriage T."/>
            <person name="Bhattacharya D."/>
            <person name="Klein A.S."/>
            <person name="Badis Y."/>
            <person name="Brodie J."/>
            <person name="Cao Y."/>
            <person name="Collen J."/>
            <person name="Dittami S.M."/>
            <person name="Gachon C.M."/>
            <person name="Green B.R."/>
            <person name="Karpowicz S."/>
            <person name="Kim J.W."/>
            <person name="Kudahl U."/>
            <person name="Lin S."/>
            <person name="Michel G."/>
            <person name="Mittag M."/>
            <person name="Olson B.J."/>
            <person name="Pangilinan J."/>
            <person name="Peng Y."/>
            <person name="Qiu H."/>
            <person name="Shu S."/>
            <person name="Singer J.T."/>
            <person name="Smith A.G."/>
            <person name="Sprecher B.N."/>
            <person name="Wagner V."/>
            <person name="Wang W."/>
            <person name="Wang Z.-Y."/>
            <person name="Yan J."/>
            <person name="Yarish C."/>
            <person name="Zoeuner-Riek S."/>
            <person name="Zhuang Y."/>
            <person name="Zou Y."/>
            <person name="Lindquist E.A."/>
            <person name="Grimwood J."/>
            <person name="Barry K."/>
            <person name="Rokhsar D.S."/>
            <person name="Schmutz J."/>
            <person name="Stiller J.W."/>
            <person name="Grossman A.R."/>
            <person name="Prochnik S.E."/>
        </authorList>
    </citation>
    <scope>NUCLEOTIDE SEQUENCE [LARGE SCALE GENOMIC DNA]</scope>
    <source>
        <strain evidence="2">4086291</strain>
    </source>
</reference>